<evidence type="ECO:0000256" key="4">
    <source>
        <dbReference type="ARBA" id="ARBA00048391"/>
    </source>
</evidence>
<evidence type="ECO:0000313" key="8">
    <source>
        <dbReference type="EMBL" id="AQP54454.1"/>
    </source>
</evidence>
<dbReference type="GO" id="GO:0032259">
    <property type="term" value="P:methylation"/>
    <property type="evidence" value="ECO:0007669"/>
    <property type="project" value="UniProtKB-KW"/>
</dbReference>
<dbReference type="PROSITE" id="PS00092">
    <property type="entry name" value="N6_MTASE"/>
    <property type="match status" value="1"/>
</dbReference>
<dbReference type="InterPro" id="IPR002052">
    <property type="entry name" value="DNA_methylase_N6_adenine_CS"/>
</dbReference>
<feature type="binding site" evidence="5">
    <location>
        <position position="146"/>
    </location>
    <ligand>
        <name>S-adenosyl-L-methionine</name>
        <dbReference type="ChEBI" id="CHEBI:59789"/>
    </ligand>
</feature>
<protein>
    <recommendedName>
        <fullName evidence="5">Release factor glutamine methyltransferase</fullName>
        <shortName evidence="5">RF MTase</shortName>
        <ecNumber evidence="5">2.1.1.297</ecNumber>
    </recommendedName>
    <alternativeName>
        <fullName evidence="5">N5-glutamine methyltransferase PrmC</fullName>
    </alternativeName>
    <alternativeName>
        <fullName evidence="5">Protein-(glutamine-N5) MTase PrmC</fullName>
    </alternativeName>
    <alternativeName>
        <fullName evidence="5">Protein-glutamine N-methyltransferase PrmC</fullName>
    </alternativeName>
</protein>
<dbReference type="HAMAP" id="MF_02126">
    <property type="entry name" value="RF_methyltr_PrmC"/>
    <property type="match status" value="1"/>
</dbReference>
<feature type="domain" description="Release factor glutamine methyltransferase N-terminal" evidence="7">
    <location>
        <begin position="11"/>
        <end position="79"/>
    </location>
</feature>
<dbReference type="GO" id="GO:0003676">
    <property type="term" value="F:nucleic acid binding"/>
    <property type="evidence" value="ECO:0007669"/>
    <property type="project" value="InterPro"/>
</dbReference>
<comment type="function">
    <text evidence="5">Methylates the class 1 translation termination release factors RF1/PrfA and RF2/PrfB on the glutamine residue of the universally conserved GGQ motif.</text>
</comment>
<dbReference type="InterPro" id="IPR007848">
    <property type="entry name" value="Small_mtfrase_dom"/>
</dbReference>
<dbReference type="Proteomes" id="UP000188246">
    <property type="component" value="Chromosome"/>
</dbReference>
<evidence type="ECO:0000256" key="5">
    <source>
        <dbReference type="HAMAP-Rule" id="MF_02126"/>
    </source>
</evidence>
<dbReference type="NCBIfam" id="TIGR00536">
    <property type="entry name" value="hemK_fam"/>
    <property type="match status" value="1"/>
</dbReference>
<feature type="binding site" evidence="5">
    <location>
        <begin position="123"/>
        <end position="127"/>
    </location>
    <ligand>
        <name>S-adenosyl-L-methionine</name>
        <dbReference type="ChEBI" id="CHEBI:59789"/>
    </ligand>
</feature>
<evidence type="ECO:0000259" key="6">
    <source>
        <dbReference type="Pfam" id="PF05175"/>
    </source>
</evidence>
<dbReference type="InterPro" id="IPR050320">
    <property type="entry name" value="N5-glutamine_MTase"/>
</dbReference>
<accession>A0A1Q2D7S0</accession>
<dbReference type="OrthoDB" id="9800643at2"/>
<dbReference type="EC" id="2.1.1.297" evidence="5"/>
<name>A0A1Q2D7S0_9ENTE</name>
<dbReference type="GO" id="GO:0102559">
    <property type="term" value="F:peptide chain release factor N(5)-glutamine methyltransferase activity"/>
    <property type="evidence" value="ECO:0007669"/>
    <property type="project" value="UniProtKB-EC"/>
</dbReference>
<proteinExistence type="inferred from homology"/>
<gene>
    <name evidence="5" type="primary">prmC</name>
    <name evidence="8" type="ORF">BW732_09585</name>
</gene>
<keyword evidence="2 5" id="KW-0808">Transferase</keyword>
<comment type="catalytic activity">
    <reaction evidence="4 5">
        <text>L-glutaminyl-[peptide chain release factor] + S-adenosyl-L-methionine = N(5)-methyl-L-glutaminyl-[peptide chain release factor] + S-adenosyl-L-homocysteine + H(+)</text>
        <dbReference type="Rhea" id="RHEA:42896"/>
        <dbReference type="Rhea" id="RHEA-COMP:10271"/>
        <dbReference type="Rhea" id="RHEA-COMP:10272"/>
        <dbReference type="ChEBI" id="CHEBI:15378"/>
        <dbReference type="ChEBI" id="CHEBI:30011"/>
        <dbReference type="ChEBI" id="CHEBI:57856"/>
        <dbReference type="ChEBI" id="CHEBI:59789"/>
        <dbReference type="ChEBI" id="CHEBI:61891"/>
        <dbReference type="EC" id="2.1.1.297"/>
    </reaction>
</comment>
<evidence type="ECO:0000256" key="1">
    <source>
        <dbReference type="ARBA" id="ARBA00022603"/>
    </source>
</evidence>
<feature type="binding site" evidence="5">
    <location>
        <position position="188"/>
    </location>
    <ligand>
        <name>S-adenosyl-L-methionine</name>
        <dbReference type="ChEBI" id="CHEBI:59789"/>
    </ligand>
</feature>
<dbReference type="Gene3D" id="3.40.50.150">
    <property type="entry name" value="Vaccinia Virus protein VP39"/>
    <property type="match status" value="1"/>
</dbReference>
<evidence type="ECO:0000256" key="3">
    <source>
        <dbReference type="ARBA" id="ARBA00022691"/>
    </source>
</evidence>
<comment type="similarity">
    <text evidence="5">Belongs to the protein N5-glutamine methyltransferase family. PrmC subfamily.</text>
</comment>
<keyword evidence="9" id="KW-1185">Reference proteome</keyword>
<dbReference type="RefSeq" id="WP_077276534.1">
    <property type="nucleotide sequence ID" value="NZ_CP019609.1"/>
</dbReference>
<dbReference type="InterPro" id="IPR040758">
    <property type="entry name" value="PrmC_N"/>
</dbReference>
<dbReference type="Gene3D" id="1.10.8.10">
    <property type="entry name" value="DNA helicase RuvA subunit, C-terminal domain"/>
    <property type="match status" value="1"/>
</dbReference>
<evidence type="ECO:0000256" key="2">
    <source>
        <dbReference type="ARBA" id="ARBA00022679"/>
    </source>
</evidence>
<feature type="domain" description="Methyltransferase small" evidence="6">
    <location>
        <begin position="115"/>
        <end position="200"/>
    </location>
</feature>
<evidence type="ECO:0000259" key="7">
    <source>
        <dbReference type="Pfam" id="PF17827"/>
    </source>
</evidence>
<sequence length="281" mass="31744">MDKVEGQTYIEVLKWASSFLKAQNEEAYLAEYLLLERLGWNKTQLLMSFKKDMPADVKKQFELDLHDVLMGKPAQYVIGSTEFYGQRFTVTQDTLIPRPETEELVELCLTDNEDSLQTVVDIGTGSGIIGITLKKHRPKWVVTASDISPAALEVAQSNAQQQNVKLNFLLSDVLDDYVGAPIDILVSNPPYIAETEKDVMDESVKRYEPKLALYAADNGLALYKKIALQAKAHLASSGHIYLEIGYRQGETVKTIFQEAFPNKEVTILKDLNQQERMIRVR</sequence>
<keyword evidence="1 5" id="KW-0489">Methyltransferase</keyword>
<dbReference type="PANTHER" id="PTHR18895">
    <property type="entry name" value="HEMK METHYLTRANSFERASE"/>
    <property type="match status" value="1"/>
</dbReference>
<organism evidence="8 9">
    <name type="scientific">Vagococcus penaei</name>
    <dbReference type="NCBI Taxonomy" id="633807"/>
    <lineage>
        <taxon>Bacteria</taxon>
        <taxon>Bacillati</taxon>
        <taxon>Bacillota</taxon>
        <taxon>Bacilli</taxon>
        <taxon>Lactobacillales</taxon>
        <taxon>Enterococcaceae</taxon>
        <taxon>Vagococcus</taxon>
    </lineage>
</organism>
<dbReference type="Pfam" id="PF05175">
    <property type="entry name" value="MTS"/>
    <property type="match status" value="1"/>
</dbReference>
<feature type="binding site" evidence="5">
    <location>
        <begin position="188"/>
        <end position="191"/>
    </location>
    <ligand>
        <name>substrate</name>
    </ligand>
</feature>
<comment type="caution">
    <text evidence="5">Lacks conserved residue(s) required for the propagation of feature annotation.</text>
</comment>
<dbReference type="NCBIfam" id="TIGR03534">
    <property type="entry name" value="RF_mod_PrmC"/>
    <property type="match status" value="1"/>
</dbReference>
<reference evidence="8 9" key="1">
    <citation type="journal article" date="2010" name="Int. J. Syst. Evol. Microbiol.">
        <title>Vagococcus penaei sp. nov., isolated from spoilage microbiota of cooked shrimp (Penaeus vannamei).</title>
        <authorList>
            <person name="Jaffres E."/>
            <person name="Prevost H."/>
            <person name="Rossero A."/>
            <person name="Joffraud J.J."/>
            <person name="Dousset X."/>
        </authorList>
    </citation>
    <scope>NUCLEOTIDE SEQUENCE [LARGE SCALE GENOMIC DNA]</scope>
    <source>
        <strain evidence="8 9">CD276</strain>
    </source>
</reference>
<dbReference type="PANTHER" id="PTHR18895:SF74">
    <property type="entry name" value="MTRF1L RELEASE FACTOR GLUTAMINE METHYLTRANSFERASE"/>
    <property type="match status" value="1"/>
</dbReference>
<dbReference type="InterPro" id="IPR019874">
    <property type="entry name" value="RF_methyltr_PrmC"/>
</dbReference>
<dbReference type="STRING" id="633807.BW732_09585"/>
<dbReference type="InterPro" id="IPR029063">
    <property type="entry name" value="SAM-dependent_MTases_sf"/>
</dbReference>
<dbReference type="InterPro" id="IPR004556">
    <property type="entry name" value="HemK-like"/>
</dbReference>
<keyword evidence="3 5" id="KW-0949">S-adenosyl-L-methionine</keyword>
<evidence type="ECO:0000313" key="9">
    <source>
        <dbReference type="Proteomes" id="UP000188246"/>
    </source>
</evidence>
<dbReference type="Pfam" id="PF17827">
    <property type="entry name" value="PrmC_N"/>
    <property type="match status" value="1"/>
</dbReference>
<dbReference type="AlphaFoldDB" id="A0A1Q2D7S0"/>
<dbReference type="SUPFAM" id="SSF53335">
    <property type="entry name" value="S-adenosyl-L-methionine-dependent methyltransferases"/>
    <property type="match status" value="1"/>
</dbReference>
<dbReference type="KEGG" id="vpi:BW732_09585"/>
<dbReference type="EMBL" id="CP019609">
    <property type="protein sequence ID" value="AQP54454.1"/>
    <property type="molecule type" value="Genomic_DNA"/>
</dbReference>